<accession>A0A5E4C7U7</accession>
<organism evidence="3 4">
    <name type="scientific">Marmota monax</name>
    <name type="common">Woodchuck</name>
    <dbReference type="NCBI Taxonomy" id="9995"/>
    <lineage>
        <taxon>Eukaryota</taxon>
        <taxon>Metazoa</taxon>
        <taxon>Chordata</taxon>
        <taxon>Craniata</taxon>
        <taxon>Vertebrata</taxon>
        <taxon>Euteleostomi</taxon>
        <taxon>Mammalia</taxon>
        <taxon>Eutheria</taxon>
        <taxon>Euarchontoglires</taxon>
        <taxon>Glires</taxon>
        <taxon>Rodentia</taxon>
        <taxon>Sciuromorpha</taxon>
        <taxon>Sciuridae</taxon>
        <taxon>Xerinae</taxon>
        <taxon>Marmotini</taxon>
        <taxon>Marmota</taxon>
    </lineage>
</organism>
<gene>
    <name evidence="2" type="ORF">GHT09_005485</name>
    <name evidence="3" type="ORF">MONAX_5E033635</name>
</gene>
<dbReference type="Pfam" id="PF15363">
    <property type="entry name" value="BTBD8_C"/>
    <property type="match status" value="1"/>
</dbReference>
<evidence type="ECO:0000313" key="2">
    <source>
        <dbReference type="EMBL" id="KAF7464912.1"/>
    </source>
</evidence>
<evidence type="ECO:0000259" key="1">
    <source>
        <dbReference type="Pfam" id="PF15363"/>
    </source>
</evidence>
<reference evidence="3 4" key="1">
    <citation type="submission" date="2019-04" db="EMBL/GenBank/DDBJ databases">
        <authorList>
            <person name="Alioto T."/>
            <person name="Alioto T."/>
        </authorList>
    </citation>
    <scope>NUCLEOTIDE SEQUENCE [LARGE SCALE GENOMIC DNA]</scope>
</reference>
<name>A0A5E4C7U7_MARMO</name>
<dbReference type="InterPro" id="IPR027907">
    <property type="entry name" value="BTBD8_C"/>
</dbReference>
<dbReference type="AlphaFoldDB" id="A0A5E4C7U7"/>
<dbReference type="EMBL" id="CABDUW010000938">
    <property type="protein sequence ID" value="VTJ77051.1"/>
    <property type="molecule type" value="Genomic_DNA"/>
</dbReference>
<protein>
    <recommendedName>
        <fullName evidence="1">BTB/POZ domain-containing protein</fullName>
    </recommendedName>
</protein>
<sequence>MYDHRPSKTLSPIYEMDVTEAFEQKMESETHVTDMDFEDNQHFAKQDWTLLKQLLSEQDSNLNITNSLPEDLNLAQYLINQTLLLARDSSKPQGIAHVDTLNRWSELTSPLDNSSASITMASFSSEDCSPQGEWTILELETQH</sequence>
<evidence type="ECO:0000313" key="4">
    <source>
        <dbReference type="Proteomes" id="UP000335636"/>
    </source>
</evidence>
<dbReference type="Proteomes" id="UP000662637">
    <property type="component" value="Unassembled WGS sequence"/>
</dbReference>
<feature type="domain" description="BTB/POZ" evidence="1">
    <location>
        <begin position="99"/>
        <end position="143"/>
    </location>
</feature>
<dbReference type="PANTHER" id="PTHR22427:SF2">
    <property type="entry name" value="BTB_POZ DOMAIN-CONTAINING PROTEIN 8"/>
    <property type="match status" value="1"/>
</dbReference>
<dbReference type="PANTHER" id="PTHR22427">
    <property type="entry name" value="GH15728P"/>
    <property type="match status" value="1"/>
</dbReference>
<keyword evidence="4" id="KW-1185">Reference proteome</keyword>
<evidence type="ECO:0000313" key="3">
    <source>
        <dbReference type="EMBL" id="VTJ77051.1"/>
    </source>
</evidence>
<dbReference type="EMBL" id="WJEC01007972">
    <property type="protein sequence ID" value="KAF7464912.1"/>
    <property type="molecule type" value="Genomic_DNA"/>
</dbReference>
<reference evidence="2" key="2">
    <citation type="submission" date="2020-08" db="EMBL/GenBank/DDBJ databases">
        <authorList>
            <person name="Shumante A."/>
            <person name="Zimin A.V."/>
            <person name="Puiu D."/>
            <person name="Salzberg S.L."/>
        </authorList>
    </citation>
    <scope>NUCLEOTIDE SEQUENCE</scope>
    <source>
        <strain evidence="2">WC2-LM</strain>
        <tissue evidence="2">Liver</tissue>
    </source>
</reference>
<dbReference type="Proteomes" id="UP000335636">
    <property type="component" value="Unassembled WGS sequence"/>
</dbReference>
<proteinExistence type="predicted"/>